<evidence type="ECO:0000313" key="1">
    <source>
        <dbReference type="EMBL" id="EDL99796.1"/>
    </source>
</evidence>
<dbReference type="PANTHER" id="PTHR37366">
    <property type="entry name" value="SPERM ACROSOME MEMBRANE-ASSOCIATED PROTEIN 6"/>
    <property type="match status" value="1"/>
</dbReference>
<organism evidence="1 2">
    <name type="scientific">Rattus norvegicus</name>
    <name type="common">Rat</name>
    <dbReference type="NCBI Taxonomy" id="10116"/>
    <lineage>
        <taxon>Eukaryota</taxon>
        <taxon>Metazoa</taxon>
        <taxon>Chordata</taxon>
        <taxon>Craniata</taxon>
        <taxon>Vertebrata</taxon>
        <taxon>Euteleostomi</taxon>
        <taxon>Mammalia</taxon>
        <taxon>Eutheria</taxon>
        <taxon>Euarchontoglires</taxon>
        <taxon>Glires</taxon>
        <taxon>Rodentia</taxon>
        <taxon>Myomorpha</taxon>
        <taxon>Muroidea</taxon>
        <taxon>Muridae</taxon>
        <taxon>Murinae</taxon>
        <taxon>Rattus</taxon>
    </lineage>
</organism>
<evidence type="ECO:0000313" key="2">
    <source>
        <dbReference type="Proteomes" id="UP000234681"/>
    </source>
</evidence>
<name>A6KB71_RAT</name>
<protein>
    <submittedName>
        <fullName evidence="1">RCG23009, isoform CRA_c</fullName>
    </submittedName>
</protein>
<dbReference type="InterPro" id="IPR034549">
    <property type="entry name" value="SPACA6"/>
</dbReference>
<dbReference type="GO" id="GO:0007342">
    <property type="term" value="P:fusion of sperm to egg plasma membrane involved in single fertilization"/>
    <property type="evidence" value="ECO:0007669"/>
    <property type="project" value="InterPro"/>
</dbReference>
<sequence length="88" mass="9735">MGEIPRPRERALSPTTLLHPSGSFWKAFTSAAAKLKRTIEHLKKAQDCIPPCGVQEAARRFHCWGCFSTICDLPLDCPGPDSGRFLLP</sequence>
<dbReference type="PANTHER" id="PTHR37366:SF1">
    <property type="entry name" value="SPERM ACROSOME MEMBRANE-ASSOCIATED PROTEIN 6"/>
    <property type="match status" value="1"/>
</dbReference>
<gene>
    <name evidence="1" type="ORF">rCG_23009</name>
</gene>
<dbReference type="AlphaFoldDB" id="A6KB71"/>
<dbReference type="EMBL" id="CH474033">
    <property type="protein sequence ID" value="EDL99796.1"/>
    <property type="molecule type" value="Genomic_DNA"/>
</dbReference>
<proteinExistence type="predicted"/>
<dbReference type="Proteomes" id="UP000234681">
    <property type="component" value="Chromosome 1"/>
</dbReference>
<reference evidence="1 2" key="1">
    <citation type="submission" date="2005-09" db="EMBL/GenBank/DDBJ databases">
        <authorList>
            <person name="Mural R.J."/>
            <person name="Li P.W."/>
            <person name="Adams M.D."/>
            <person name="Amanatides P.G."/>
            <person name="Baden-Tillson H."/>
            <person name="Barnstead M."/>
            <person name="Chin S.H."/>
            <person name="Dew I."/>
            <person name="Evans C.A."/>
            <person name="Ferriera S."/>
            <person name="Flanigan M."/>
            <person name="Fosler C."/>
            <person name="Glodek A."/>
            <person name="Gu Z."/>
            <person name="Holt R.A."/>
            <person name="Jennings D."/>
            <person name="Kraft C.L."/>
            <person name="Lu F."/>
            <person name="Nguyen T."/>
            <person name="Nusskern D.R."/>
            <person name="Pfannkoch C.M."/>
            <person name="Sitter C."/>
            <person name="Sutton G.G."/>
            <person name="Venter J.C."/>
            <person name="Wang Z."/>
            <person name="Woodage T."/>
            <person name="Zheng X.H."/>
            <person name="Zhong F."/>
        </authorList>
    </citation>
    <scope>NUCLEOTIDE SEQUENCE [LARGE SCALE GENOMIC DNA]</scope>
    <source>
        <strain>BN</strain>
        <strain evidence="2">Sprague-Dawley</strain>
    </source>
</reference>
<accession>A6KB71</accession>